<dbReference type="STRING" id="1619308.B5808_06690"/>
<evidence type="ECO:0000313" key="3">
    <source>
        <dbReference type="Proteomes" id="UP000192775"/>
    </source>
</evidence>
<proteinExistence type="predicted"/>
<name>A0A1X9LIB5_9MICO</name>
<dbReference type="Gene3D" id="3.10.450.50">
    <property type="match status" value="1"/>
</dbReference>
<dbReference type="KEGG" id="cphy:B5808_06690"/>
<protein>
    <recommendedName>
        <fullName evidence="1">DUF4440 domain-containing protein</fullName>
    </recommendedName>
</protein>
<dbReference type="SUPFAM" id="SSF54427">
    <property type="entry name" value="NTF2-like"/>
    <property type="match status" value="1"/>
</dbReference>
<evidence type="ECO:0000259" key="1">
    <source>
        <dbReference type="Pfam" id="PF14534"/>
    </source>
</evidence>
<dbReference type="InterPro" id="IPR027843">
    <property type="entry name" value="DUF4440"/>
</dbReference>
<accession>A0A1X9LIB5</accession>
<dbReference type="Pfam" id="PF14534">
    <property type="entry name" value="DUF4440"/>
    <property type="match status" value="1"/>
</dbReference>
<dbReference type="Proteomes" id="UP000192775">
    <property type="component" value="Chromosome"/>
</dbReference>
<reference evidence="2 3" key="1">
    <citation type="submission" date="2017-04" db="EMBL/GenBank/DDBJ databases">
        <authorList>
            <person name="Afonso C.L."/>
            <person name="Miller P.J."/>
            <person name="Scott M.A."/>
            <person name="Spackman E."/>
            <person name="Goraichik I."/>
            <person name="Dimitrov K.M."/>
            <person name="Suarez D.L."/>
            <person name="Swayne D.E."/>
        </authorList>
    </citation>
    <scope>NUCLEOTIDE SEQUENCE [LARGE SCALE GENOMIC DNA]</scope>
    <source>
        <strain evidence="3">XA(T)</strain>
    </source>
</reference>
<organism evidence="2 3">
    <name type="scientific">Cnuibacter physcomitrellae</name>
    <dbReference type="NCBI Taxonomy" id="1619308"/>
    <lineage>
        <taxon>Bacteria</taxon>
        <taxon>Bacillati</taxon>
        <taxon>Actinomycetota</taxon>
        <taxon>Actinomycetes</taxon>
        <taxon>Micrococcales</taxon>
        <taxon>Microbacteriaceae</taxon>
        <taxon>Cnuibacter</taxon>
    </lineage>
</organism>
<sequence>MRATIAVADYGRGMRESDTEPFRAIRDAELSLLTSETRRDATRTAALLADGFVEIGRSGRRWTAPEIVAALAEEPERPAPTTSDWLFNRVAADLVLVTYVIRSDGSESRHSSLWRTDGPVLVFHQGTVVAS</sequence>
<evidence type="ECO:0000313" key="2">
    <source>
        <dbReference type="EMBL" id="ARJ04935.1"/>
    </source>
</evidence>
<dbReference type="EMBL" id="CP020715">
    <property type="protein sequence ID" value="ARJ04935.1"/>
    <property type="molecule type" value="Genomic_DNA"/>
</dbReference>
<keyword evidence="3" id="KW-1185">Reference proteome</keyword>
<dbReference type="InterPro" id="IPR032710">
    <property type="entry name" value="NTF2-like_dom_sf"/>
</dbReference>
<gene>
    <name evidence="2" type="ORF">B5808_06690</name>
</gene>
<dbReference type="AlphaFoldDB" id="A0A1X9LIB5"/>
<feature type="domain" description="DUF4440" evidence="1">
    <location>
        <begin position="25"/>
        <end position="115"/>
    </location>
</feature>